<sequence>MPTLNFNNPAIKRAVAKVKANKNISFKVQLNNIVDYISNETNGILDLASKVVPTPFSVNDDKAKVVEKYYQVTDSILNTIINGTAAQSKVLAYIINHLEWNSNIVEIDYAEMHNLIKVNLRVITSAITYFCDNNIICRTDIKNIIVINHNLMFYGSIETFYKNYRLLCRNKPVIKGRKVILNK</sequence>
<dbReference type="Proteomes" id="UP000593772">
    <property type="component" value="Segment"/>
</dbReference>
<name>A0A7M1RXN0_9CAUD</name>
<proteinExistence type="predicted"/>
<dbReference type="GeneID" id="65129611"/>
<evidence type="ECO:0000313" key="2">
    <source>
        <dbReference type="Proteomes" id="UP000593772"/>
    </source>
</evidence>
<reference evidence="1 2" key="1">
    <citation type="submission" date="2020-07" db="EMBL/GenBank/DDBJ databases">
        <title>Taxonomic proposal: Crassvirales, a new order of highly abundant and diverse bacterial viruses.</title>
        <authorList>
            <person name="Shkoporov A.N."/>
            <person name="Stockdale S.R."/>
            <person name="Guerin E."/>
            <person name="Ross R.P."/>
            <person name="Hill C."/>
        </authorList>
    </citation>
    <scope>NUCLEOTIDE SEQUENCE [LARGE SCALE GENOMIC DNA]</scope>
</reference>
<dbReference type="KEGG" id="vg:65129611"/>
<accession>A0A7M1RXN0</accession>
<dbReference type="RefSeq" id="YP_010111276.1">
    <property type="nucleotide sequence ID" value="NC_055879.1"/>
</dbReference>
<evidence type="ECO:0000313" key="1">
    <source>
        <dbReference type="EMBL" id="QOR59118.1"/>
    </source>
</evidence>
<protein>
    <submittedName>
        <fullName evidence="1">Uncharacterized protein</fullName>
    </submittedName>
</protein>
<keyword evidence="2" id="KW-1185">Reference proteome</keyword>
<organism evidence="1 2">
    <name type="scientific">uncultured phage cr110_1</name>
    <dbReference type="NCBI Taxonomy" id="2772070"/>
    <lineage>
        <taxon>Viruses</taxon>
        <taxon>Duplodnaviria</taxon>
        <taxon>Heunggongvirae</taxon>
        <taxon>Uroviricota</taxon>
        <taxon>Caudoviricetes</taxon>
        <taxon>Crassvirales</taxon>
        <taxon>Intestiviridae</taxon>
        <taxon>Crudevirinae</taxon>
        <taxon>Delmidovirus</taxon>
        <taxon>Delmidovirus intestinihominis</taxon>
    </lineage>
</organism>
<dbReference type="EMBL" id="MT774386">
    <property type="protein sequence ID" value="QOR59118.1"/>
    <property type="molecule type" value="Genomic_DNA"/>
</dbReference>